<evidence type="ECO:0000313" key="2">
    <source>
        <dbReference type="Proteomes" id="UP000579153"/>
    </source>
</evidence>
<keyword evidence="2" id="KW-1185">Reference proteome</keyword>
<dbReference type="AlphaFoldDB" id="A0A7W9FXP1"/>
<dbReference type="RefSeq" id="WP_185067436.1">
    <property type="nucleotide sequence ID" value="NZ_JACHMB010000001.1"/>
</dbReference>
<sequence length="156" mass="16008">MSLELPPSLAPMELFLGRLFSDGKEDVLLQMGDDHDSHAVTMGEHLAAGGAHVGGFVATNSGDGVTALHESFRHPEGPHQNLMDAGTGSRVIGLGLKTSAGIVLAHKGMTLLQYGLTAAALAQAFATGGAPAPFVQQAGQRSLDAIANVTVNELLT</sequence>
<reference evidence="1 2" key="1">
    <citation type="submission" date="2020-08" db="EMBL/GenBank/DDBJ databases">
        <title>Sequencing the genomes of 1000 actinobacteria strains.</title>
        <authorList>
            <person name="Klenk H.-P."/>
        </authorList>
    </citation>
    <scope>NUCLEOTIDE SEQUENCE [LARGE SCALE GENOMIC DNA]</scope>
    <source>
        <strain evidence="1 2">DSM 45507</strain>
    </source>
</reference>
<gene>
    <name evidence="1" type="ORF">HD596_000202</name>
</gene>
<dbReference type="EMBL" id="JACHMB010000001">
    <property type="protein sequence ID" value="MBB5773446.1"/>
    <property type="molecule type" value="Genomic_DNA"/>
</dbReference>
<evidence type="ECO:0000313" key="1">
    <source>
        <dbReference type="EMBL" id="MBB5773446.1"/>
    </source>
</evidence>
<name>A0A7W9FXP1_9ACTN</name>
<dbReference type="Proteomes" id="UP000579153">
    <property type="component" value="Unassembled WGS sequence"/>
</dbReference>
<proteinExistence type="predicted"/>
<organism evidence="1 2">
    <name type="scientific">Nonomuraea jabiensis</name>
    <dbReference type="NCBI Taxonomy" id="882448"/>
    <lineage>
        <taxon>Bacteria</taxon>
        <taxon>Bacillati</taxon>
        <taxon>Actinomycetota</taxon>
        <taxon>Actinomycetes</taxon>
        <taxon>Streptosporangiales</taxon>
        <taxon>Streptosporangiaceae</taxon>
        <taxon>Nonomuraea</taxon>
    </lineage>
</organism>
<accession>A0A7W9FXP1</accession>
<comment type="caution">
    <text evidence="1">The sequence shown here is derived from an EMBL/GenBank/DDBJ whole genome shotgun (WGS) entry which is preliminary data.</text>
</comment>
<protein>
    <submittedName>
        <fullName evidence="1">Uncharacterized protein</fullName>
    </submittedName>
</protein>